<comment type="caution">
    <text evidence="1">The sequence shown here is derived from an EMBL/GenBank/DDBJ whole genome shotgun (WGS) entry which is preliminary data.</text>
</comment>
<gene>
    <name evidence="1" type="ORF">A1356_22205</name>
</gene>
<evidence type="ECO:0000313" key="2">
    <source>
        <dbReference type="Proteomes" id="UP000077734"/>
    </source>
</evidence>
<dbReference type="Proteomes" id="UP000077734">
    <property type="component" value="Unassembled WGS sequence"/>
</dbReference>
<proteinExistence type="predicted"/>
<sequence length="70" mass="7997">MNTLQEKIHQQINTLPLPSQKEVLDFVLFLKNNINAEADIDYLSKDPKITQAIIDGLNTPVDECSDQLDW</sequence>
<name>A0A291II40_9GAMM</name>
<protein>
    <submittedName>
        <fullName evidence="1">Uncharacterized protein</fullName>
    </submittedName>
</protein>
<organism evidence="1 2">
    <name type="scientific">Methylomonas koyamae</name>
    <dbReference type="NCBI Taxonomy" id="702114"/>
    <lineage>
        <taxon>Bacteria</taxon>
        <taxon>Pseudomonadati</taxon>
        <taxon>Pseudomonadota</taxon>
        <taxon>Gammaproteobacteria</taxon>
        <taxon>Methylococcales</taxon>
        <taxon>Methylococcaceae</taxon>
        <taxon>Methylomonas</taxon>
    </lineage>
</organism>
<dbReference type="EMBL" id="LUUL01000013">
    <property type="protein sequence ID" value="OAI30078.1"/>
    <property type="molecule type" value="Genomic_DNA"/>
</dbReference>
<dbReference type="AlphaFoldDB" id="A0A291II40"/>
<dbReference type="KEGG" id="mko:MKLM6_1625"/>
<accession>A0A291II40</accession>
<evidence type="ECO:0000313" key="1">
    <source>
        <dbReference type="EMBL" id="OAI30078.1"/>
    </source>
</evidence>
<keyword evidence="2" id="KW-1185">Reference proteome</keyword>
<dbReference type="RefSeq" id="WP_064024162.1">
    <property type="nucleotide sequence ID" value="NZ_CP023669.1"/>
</dbReference>
<reference evidence="1 2" key="1">
    <citation type="submission" date="2016-03" db="EMBL/GenBank/DDBJ databases">
        <authorList>
            <person name="Heylen K."/>
            <person name="De Vos P."/>
            <person name="Vekeman B."/>
        </authorList>
    </citation>
    <scope>NUCLEOTIDE SEQUENCE [LARGE SCALE GENOMIC DNA]</scope>
    <source>
        <strain evidence="1 2">R-49807</strain>
    </source>
</reference>